<name>A0A2T3NTA2_9GAMM</name>
<protein>
    <submittedName>
        <fullName evidence="1">Glycosyl transferase</fullName>
    </submittedName>
</protein>
<evidence type="ECO:0000313" key="2">
    <source>
        <dbReference type="Proteomes" id="UP000241771"/>
    </source>
</evidence>
<gene>
    <name evidence="1" type="ORF">C9I98_11215</name>
</gene>
<dbReference type="InterPro" id="IPR029465">
    <property type="entry name" value="ATPgrasp_TupA"/>
</dbReference>
<keyword evidence="2" id="KW-1185">Reference proteome</keyword>
<dbReference type="RefSeq" id="WP_107271984.1">
    <property type="nucleotide sequence ID" value="NZ_PYMA01000006.1"/>
</dbReference>
<dbReference type="EMBL" id="PYMA01000006">
    <property type="protein sequence ID" value="PSW19482.1"/>
    <property type="molecule type" value="Genomic_DNA"/>
</dbReference>
<keyword evidence="1" id="KW-0808">Transferase</keyword>
<accession>A0A2T3NTA2</accession>
<sequence length="295" mass="34480">MNVKIARDFLLNNIACYISDEIFLKVAYRIKLGKKLNLSAPVTYTEKLQWSKLFYRKELLTLCCDKYQVRTYVENKVGSEYLIPMVGYFKDFNEINLNEIPNQCVMKGTHGSGMNHLVFDSTTMNWDIVRDDFRRWLKFNQFYHSREWQYKNVPPGIIVEEMLLDESGKVPSDIKIHCFRQCDGSLTQIIQLDVDRFGSHKQNYYDEQWNLLDLSFSNNNFNVKGGEKGVAPPDNLEELLSLSRKLSEDFPYVRVDLFTINNKVFFGELTFHHQSGLTKPSGDWDNKLGNLLSYS</sequence>
<proteinExistence type="predicted"/>
<reference evidence="1 2" key="1">
    <citation type="submission" date="2018-01" db="EMBL/GenBank/DDBJ databases">
        <title>Whole genome sequencing of Histamine producing bacteria.</title>
        <authorList>
            <person name="Butler K."/>
        </authorList>
    </citation>
    <scope>NUCLEOTIDE SEQUENCE [LARGE SCALE GENOMIC DNA]</scope>
    <source>
        <strain evidence="1 2">DSM 100436</strain>
    </source>
</reference>
<dbReference type="GO" id="GO:0016740">
    <property type="term" value="F:transferase activity"/>
    <property type="evidence" value="ECO:0007669"/>
    <property type="project" value="UniProtKB-KW"/>
</dbReference>
<organism evidence="1 2">
    <name type="scientific">Photobacterium sanctipauli</name>
    <dbReference type="NCBI Taxonomy" id="1342794"/>
    <lineage>
        <taxon>Bacteria</taxon>
        <taxon>Pseudomonadati</taxon>
        <taxon>Pseudomonadota</taxon>
        <taxon>Gammaproteobacteria</taxon>
        <taxon>Vibrionales</taxon>
        <taxon>Vibrionaceae</taxon>
        <taxon>Photobacterium</taxon>
    </lineage>
</organism>
<comment type="caution">
    <text evidence="1">The sequence shown here is derived from an EMBL/GenBank/DDBJ whole genome shotgun (WGS) entry which is preliminary data.</text>
</comment>
<dbReference type="Proteomes" id="UP000241771">
    <property type="component" value="Unassembled WGS sequence"/>
</dbReference>
<dbReference type="AlphaFoldDB" id="A0A2T3NTA2"/>
<dbReference type="Pfam" id="PF14305">
    <property type="entry name" value="ATPgrasp_TupA"/>
    <property type="match status" value="1"/>
</dbReference>
<evidence type="ECO:0000313" key="1">
    <source>
        <dbReference type="EMBL" id="PSW19482.1"/>
    </source>
</evidence>